<organism evidence="2 3">
    <name type="scientific">Ramazzottius varieornatus</name>
    <name type="common">Water bear</name>
    <name type="synonym">Tardigrade</name>
    <dbReference type="NCBI Taxonomy" id="947166"/>
    <lineage>
        <taxon>Eukaryota</taxon>
        <taxon>Metazoa</taxon>
        <taxon>Ecdysozoa</taxon>
        <taxon>Tardigrada</taxon>
        <taxon>Eutardigrada</taxon>
        <taxon>Parachela</taxon>
        <taxon>Hypsibioidea</taxon>
        <taxon>Ramazzottiidae</taxon>
        <taxon>Ramazzottius</taxon>
    </lineage>
</organism>
<accession>A0A1D1UHJ6</accession>
<dbReference type="AlphaFoldDB" id="A0A1D1UHJ6"/>
<evidence type="ECO:0000313" key="2">
    <source>
        <dbReference type="EMBL" id="GAU87112.1"/>
    </source>
</evidence>
<evidence type="ECO:0000313" key="3">
    <source>
        <dbReference type="Proteomes" id="UP000186922"/>
    </source>
</evidence>
<gene>
    <name evidence="2" type="primary">RvY_00009-1</name>
    <name evidence="2" type="synonym">RvY_00009.1</name>
    <name evidence="2" type="ORF">RvY_00009</name>
</gene>
<comment type="caution">
    <text evidence="2">The sequence shown here is derived from an EMBL/GenBank/DDBJ whole genome shotgun (WGS) entry which is preliminary data.</text>
</comment>
<evidence type="ECO:0000256" key="1">
    <source>
        <dbReference type="SAM" id="MobiDB-lite"/>
    </source>
</evidence>
<reference evidence="2 3" key="1">
    <citation type="journal article" date="2016" name="Nat. Commun.">
        <title>Extremotolerant tardigrade genome and improved radiotolerance of human cultured cells by tardigrade-unique protein.</title>
        <authorList>
            <person name="Hashimoto T."/>
            <person name="Horikawa D.D."/>
            <person name="Saito Y."/>
            <person name="Kuwahara H."/>
            <person name="Kozuka-Hata H."/>
            <person name="Shin-I T."/>
            <person name="Minakuchi Y."/>
            <person name="Ohishi K."/>
            <person name="Motoyama A."/>
            <person name="Aizu T."/>
            <person name="Enomoto A."/>
            <person name="Kondo K."/>
            <person name="Tanaka S."/>
            <person name="Hara Y."/>
            <person name="Koshikawa S."/>
            <person name="Sagara H."/>
            <person name="Miura T."/>
            <person name="Yokobori S."/>
            <person name="Miyagawa K."/>
            <person name="Suzuki Y."/>
            <person name="Kubo T."/>
            <person name="Oyama M."/>
            <person name="Kohara Y."/>
            <person name="Fujiyama A."/>
            <person name="Arakawa K."/>
            <person name="Katayama T."/>
            <person name="Toyoda A."/>
            <person name="Kunieda T."/>
        </authorList>
    </citation>
    <scope>NUCLEOTIDE SEQUENCE [LARGE SCALE GENOMIC DNA]</scope>
    <source>
        <strain evidence="2 3">YOKOZUNA-1</strain>
    </source>
</reference>
<protein>
    <submittedName>
        <fullName evidence="2">Uncharacterized protein</fullName>
    </submittedName>
</protein>
<dbReference type="EMBL" id="BDGG01000001">
    <property type="protein sequence ID" value="GAU87112.1"/>
    <property type="molecule type" value="Genomic_DNA"/>
</dbReference>
<dbReference type="Proteomes" id="UP000186922">
    <property type="component" value="Unassembled WGS sequence"/>
</dbReference>
<name>A0A1D1UHJ6_RAMVA</name>
<proteinExistence type="predicted"/>
<feature type="region of interest" description="Disordered" evidence="1">
    <location>
        <begin position="311"/>
        <end position="336"/>
    </location>
</feature>
<keyword evidence="3" id="KW-1185">Reference proteome</keyword>
<sequence>MDASLQLEGGDLDEDKLFCAVPGGDPSSSLPNLQFDVYSLRADEADIYRKVTAVLSDMAGITVPEYMLELLQTMHEEFDLVEDKARRLLFEIDNKILKNLQAMHRAQMCDRVKGFDLKLAKVMSTLFQHYHNSVSEMPDNILEKMVPSWPDQMQAVPVEHVKILNQPFKPSKADAEEAVNLVESEMNLDDSHEAFPDPPSEMPPLASPSMDIPKVVTSQILPFEKVQLPDTSLISEQVSGFFSPPVVQPKSVTIQLPAGTSSAPTEGPSMFSVEQKEKKYSALEYGLTFDIFSPEPQIFSVYLNPKLDYTSEPKEAPADPESSTAEEVGQDSPSEIWKNLKKITTRVTRTLRGNPKYFVTAQHLQADARDR</sequence>
<dbReference type="OrthoDB" id="10066533at2759"/>